<keyword evidence="1 4" id="KW-0238">DNA-binding</keyword>
<reference evidence="4 5" key="1">
    <citation type="submission" date="2016-10" db="EMBL/GenBank/DDBJ databases">
        <authorList>
            <person name="de Groot N.N."/>
        </authorList>
    </citation>
    <scope>NUCLEOTIDE SEQUENCE [LARGE SCALE GENOMIC DNA]</scope>
    <source>
        <strain evidence="4 5">DSM 19548</strain>
    </source>
</reference>
<dbReference type="SUPFAM" id="SSF46955">
    <property type="entry name" value="Putative DNA-binding domain"/>
    <property type="match status" value="1"/>
</dbReference>
<dbReference type="OrthoDB" id="9803659at2"/>
<evidence type="ECO:0000259" key="3">
    <source>
        <dbReference type="PROSITE" id="PS50937"/>
    </source>
</evidence>
<organism evidence="4 5">
    <name type="scientific">Tropicimonas isoalkanivorans</name>
    <dbReference type="NCBI Taxonomy" id="441112"/>
    <lineage>
        <taxon>Bacteria</taxon>
        <taxon>Pseudomonadati</taxon>
        <taxon>Pseudomonadota</taxon>
        <taxon>Alphaproteobacteria</taxon>
        <taxon>Rhodobacterales</taxon>
        <taxon>Roseobacteraceae</taxon>
        <taxon>Tropicimonas</taxon>
    </lineage>
</organism>
<dbReference type="Proteomes" id="UP000198728">
    <property type="component" value="Unassembled WGS sequence"/>
</dbReference>
<accession>A0A1I1R070</accession>
<proteinExistence type="predicted"/>
<dbReference type="Gene3D" id="1.10.1660.10">
    <property type="match status" value="1"/>
</dbReference>
<evidence type="ECO:0000256" key="1">
    <source>
        <dbReference type="ARBA" id="ARBA00023125"/>
    </source>
</evidence>
<evidence type="ECO:0000313" key="5">
    <source>
        <dbReference type="Proteomes" id="UP000198728"/>
    </source>
</evidence>
<feature type="domain" description="HTH merR-type" evidence="3">
    <location>
        <begin position="4"/>
        <end position="71"/>
    </location>
</feature>
<dbReference type="GO" id="GO:0003677">
    <property type="term" value="F:DNA binding"/>
    <property type="evidence" value="ECO:0007669"/>
    <property type="project" value="UniProtKB-KW"/>
</dbReference>
<dbReference type="Pfam" id="PF13411">
    <property type="entry name" value="MerR_1"/>
    <property type="match status" value="1"/>
</dbReference>
<feature type="coiled-coil region" evidence="2">
    <location>
        <begin position="79"/>
        <end position="113"/>
    </location>
</feature>
<dbReference type="EMBL" id="FOLG01000026">
    <property type="protein sequence ID" value="SFD27756.1"/>
    <property type="molecule type" value="Genomic_DNA"/>
</dbReference>
<evidence type="ECO:0000256" key="2">
    <source>
        <dbReference type="SAM" id="Coils"/>
    </source>
</evidence>
<dbReference type="PROSITE" id="PS50937">
    <property type="entry name" value="HTH_MERR_2"/>
    <property type="match status" value="1"/>
</dbReference>
<dbReference type="PANTHER" id="PTHR30204">
    <property type="entry name" value="REDOX-CYCLING DRUG-SENSING TRANSCRIPTIONAL ACTIVATOR SOXR"/>
    <property type="match status" value="1"/>
</dbReference>
<keyword evidence="2" id="KW-0175">Coiled coil</keyword>
<name>A0A1I1R070_9RHOB</name>
<dbReference type="AlphaFoldDB" id="A0A1I1R070"/>
<dbReference type="PANTHER" id="PTHR30204:SF58">
    <property type="entry name" value="HTH-TYPE TRANSCRIPTIONAL REGULATOR YFMP"/>
    <property type="match status" value="1"/>
</dbReference>
<dbReference type="SMART" id="SM00422">
    <property type="entry name" value="HTH_MERR"/>
    <property type="match status" value="1"/>
</dbReference>
<keyword evidence="5" id="KW-1185">Reference proteome</keyword>
<dbReference type="CDD" id="cd04776">
    <property type="entry name" value="HTH_GnyR"/>
    <property type="match status" value="1"/>
</dbReference>
<protein>
    <submittedName>
        <fullName evidence="4">DNA-binding transcriptional regulator, MerR family</fullName>
    </submittedName>
</protein>
<dbReference type="RefSeq" id="WP_093362954.1">
    <property type="nucleotide sequence ID" value="NZ_FOLG01000026.1"/>
</dbReference>
<evidence type="ECO:0000313" key="4">
    <source>
        <dbReference type="EMBL" id="SFD27756.1"/>
    </source>
</evidence>
<gene>
    <name evidence="4" type="ORF">SAMN04488094_1263</name>
</gene>
<sequence length="136" mass="15693">METLFSISELSDELGVTPRTIRYYEEQELLLPQRVGASRIYTVRDRARLILILRGKRLGFSLKDIREYLDLYDAHPTQRKQLDALLTKVRSRIRELDEQLASLQLTLTELHEIEQMALDALKRDEDGAAPGATQNP</sequence>
<dbReference type="GO" id="GO:0003700">
    <property type="term" value="F:DNA-binding transcription factor activity"/>
    <property type="evidence" value="ECO:0007669"/>
    <property type="project" value="InterPro"/>
</dbReference>
<dbReference type="STRING" id="441112.SAMN04488094_1263"/>
<dbReference type="InterPro" id="IPR009061">
    <property type="entry name" value="DNA-bd_dom_put_sf"/>
</dbReference>
<dbReference type="InterPro" id="IPR047057">
    <property type="entry name" value="MerR_fam"/>
</dbReference>
<dbReference type="InterPro" id="IPR000551">
    <property type="entry name" value="MerR-type_HTH_dom"/>
</dbReference>